<feature type="transmembrane region" description="Helical" evidence="1">
    <location>
        <begin position="12"/>
        <end position="36"/>
    </location>
</feature>
<name>A0A7I7TCT3_9MYCO</name>
<feature type="transmembrane region" description="Helical" evidence="1">
    <location>
        <begin position="48"/>
        <end position="70"/>
    </location>
</feature>
<organism evidence="2 3">
    <name type="scientific">Mycolicibacterium helvum</name>
    <dbReference type="NCBI Taxonomy" id="1534349"/>
    <lineage>
        <taxon>Bacteria</taxon>
        <taxon>Bacillati</taxon>
        <taxon>Actinomycetota</taxon>
        <taxon>Actinomycetes</taxon>
        <taxon>Mycobacteriales</taxon>
        <taxon>Mycobacteriaceae</taxon>
        <taxon>Mycolicibacterium</taxon>
    </lineage>
</organism>
<evidence type="ECO:0000313" key="3">
    <source>
        <dbReference type="Proteomes" id="UP000467148"/>
    </source>
</evidence>
<dbReference type="EMBL" id="AP022596">
    <property type="protein sequence ID" value="BBY66259.1"/>
    <property type="molecule type" value="Genomic_DNA"/>
</dbReference>
<feature type="transmembrane region" description="Helical" evidence="1">
    <location>
        <begin position="77"/>
        <end position="102"/>
    </location>
</feature>
<keyword evidence="3" id="KW-1185">Reference proteome</keyword>
<proteinExistence type="predicted"/>
<dbReference type="KEGG" id="mhev:MHEL_45020"/>
<gene>
    <name evidence="2" type="ORF">MHEL_45020</name>
</gene>
<dbReference type="Proteomes" id="UP000467148">
    <property type="component" value="Chromosome"/>
</dbReference>
<evidence type="ECO:0000313" key="2">
    <source>
        <dbReference type="EMBL" id="BBY66259.1"/>
    </source>
</evidence>
<protein>
    <submittedName>
        <fullName evidence="2">Uncharacterized protein</fullName>
    </submittedName>
</protein>
<sequence>MHDEEYGIRNRLAVFWGAASGGFFSGMLFVVSMAYGSGSPDHSLVPPVGLFIVIFMTGLMVLGGAWLLVVSRTPGRTFGVTVIICALSPWIVFGTIAIQSWLWRL</sequence>
<dbReference type="AlphaFoldDB" id="A0A7I7TCT3"/>
<reference evidence="2 3" key="1">
    <citation type="journal article" date="2019" name="Emerg. Microbes Infect.">
        <title>Comprehensive subspecies identification of 175 nontuberculous mycobacteria species based on 7547 genomic profiles.</title>
        <authorList>
            <person name="Matsumoto Y."/>
            <person name="Kinjo T."/>
            <person name="Motooka D."/>
            <person name="Nabeya D."/>
            <person name="Jung N."/>
            <person name="Uechi K."/>
            <person name="Horii T."/>
            <person name="Iida T."/>
            <person name="Fujita J."/>
            <person name="Nakamura S."/>
        </authorList>
    </citation>
    <scope>NUCLEOTIDE SEQUENCE [LARGE SCALE GENOMIC DNA]</scope>
    <source>
        <strain evidence="2 3">JCM 30396</strain>
    </source>
</reference>
<keyword evidence="1" id="KW-0812">Transmembrane</keyword>
<evidence type="ECO:0000256" key="1">
    <source>
        <dbReference type="SAM" id="Phobius"/>
    </source>
</evidence>
<accession>A0A7I7TCT3</accession>
<keyword evidence="1" id="KW-1133">Transmembrane helix</keyword>
<keyword evidence="1" id="KW-0472">Membrane</keyword>